<dbReference type="Proteomes" id="UP000242444">
    <property type="component" value="Unassembled WGS sequence"/>
</dbReference>
<keyword evidence="3" id="KW-1185">Reference proteome</keyword>
<dbReference type="OrthoDB" id="3699727at2"/>
<evidence type="ECO:0000256" key="1">
    <source>
        <dbReference type="SAM" id="Phobius"/>
    </source>
</evidence>
<dbReference type="AlphaFoldDB" id="A0A263D6M0"/>
<comment type="caution">
    <text evidence="2">The sequence shown here is derived from an EMBL/GenBank/DDBJ whole genome shotgun (WGS) entry which is preliminary data.</text>
</comment>
<protein>
    <submittedName>
        <fullName evidence="2">Uncharacterized protein</fullName>
    </submittedName>
</protein>
<keyword evidence="1" id="KW-0812">Transmembrane</keyword>
<proteinExistence type="predicted"/>
<evidence type="ECO:0000313" key="2">
    <source>
        <dbReference type="EMBL" id="OZM73678.1"/>
    </source>
</evidence>
<keyword evidence="1" id="KW-0472">Membrane</keyword>
<keyword evidence="1" id="KW-1133">Transmembrane helix</keyword>
<reference evidence="2 3" key="1">
    <citation type="submission" date="2017-07" db="EMBL/GenBank/DDBJ databases">
        <title>Amycolatopsis antarcticus sp. nov., isolated from the surface of an Antarcticus brown macroalga.</title>
        <authorList>
            <person name="Wang J."/>
            <person name="Leiva S."/>
            <person name="Huang J."/>
            <person name="Huang Y."/>
        </authorList>
    </citation>
    <scope>NUCLEOTIDE SEQUENCE [LARGE SCALE GENOMIC DNA]</scope>
    <source>
        <strain evidence="2 3">AU-G6</strain>
    </source>
</reference>
<name>A0A263D6M0_9PSEU</name>
<accession>A0A263D6M0</accession>
<gene>
    <name evidence="2" type="ORF">CFN78_09160</name>
</gene>
<feature type="transmembrane region" description="Helical" evidence="1">
    <location>
        <begin position="102"/>
        <end position="124"/>
    </location>
</feature>
<dbReference type="RefSeq" id="WP_094862195.1">
    <property type="nucleotide sequence ID" value="NZ_NKYE01000004.1"/>
</dbReference>
<feature type="transmembrane region" description="Helical" evidence="1">
    <location>
        <begin position="46"/>
        <end position="65"/>
    </location>
</feature>
<dbReference type="EMBL" id="NKYE01000004">
    <property type="protein sequence ID" value="OZM73678.1"/>
    <property type="molecule type" value="Genomic_DNA"/>
</dbReference>
<dbReference type="InParanoid" id="A0A263D6M0"/>
<sequence length="140" mass="14466">MTAPARQGGLLALLVLDAVLLAALELFFLPLRLDGLVLPKLGDVPAPVTVLVAALTTPLLVRVAARFAPPRYAALPLVAWVLTLLILGLFGPGRDVVLLEDWRTLVLLAAGVLPAALVLGGALGRAARAADAERKAGSRG</sequence>
<feature type="transmembrane region" description="Helical" evidence="1">
    <location>
        <begin position="72"/>
        <end position="90"/>
    </location>
</feature>
<organism evidence="2 3">
    <name type="scientific">Amycolatopsis antarctica</name>
    <dbReference type="NCBI Taxonomy" id="1854586"/>
    <lineage>
        <taxon>Bacteria</taxon>
        <taxon>Bacillati</taxon>
        <taxon>Actinomycetota</taxon>
        <taxon>Actinomycetes</taxon>
        <taxon>Pseudonocardiales</taxon>
        <taxon>Pseudonocardiaceae</taxon>
        <taxon>Amycolatopsis</taxon>
    </lineage>
</organism>
<evidence type="ECO:0000313" key="3">
    <source>
        <dbReference type="Proteomes" id="UP000242444"/>
    </source>
</evidence>